<organism evidence="2 3">
    <name type="scientific">Paenibacillus sabuli</name>
    <dbReference type="NCBI Taxonomy" id="2772509"/>
    <lineage>
        <taxon>Bacteria</taxon>
        <taxon>Bacillati</taxon>
        <taxon>Bacillota</taxon>
        <taxon>Bacilli</taxon>
        <taxon>Bacillales</taxon>
        <taxon>Paenibacillaceae</taxon>
        <taxon>Paenibacillus</taxon>
    </lineage>
</organism>
<evidence type="ECO:0008006" key="4">
    <source>
        <dbReference type="Google" id="ProtNLM"/>
    </source>
</evidence>
<feature type="transmembrane region" description="Helical" evidence="1">
    <location>
        <begin position="184"/>
        <end position="203"/>
    </location>
</feature>
<dbReference type="AlphaFoldDB" id="A0A927BNN5"/>
<sequence length="276" mass="31262">MMHYLKLVRMEVHRFRYVLAGLAGLTLVLQLLAVWLTTNQRLSELRESNFVDSGAQFSHSKLSFTFILYNTQFMYALPILLSILVLVLYVPGIWYRDWLGRSSFIYRLLALPMRRATLYWSKLTALLLFVFALLGLQAASLPLQWWIFRAMVPQAWQAPSYLSDIIGQNKVLQVLLPANPLDFALYYALGVLGVLVVFTAIIIERSYRGWGVLYAILYVLACTLLVVVPLPLLGTNHNAMGLYPIEVVTIALTAALLVLASAIWLGLRLLRRSISV</sequence>
<proteinExistence type="predicted"/>
<keyword evidence="1" id="KW-1133">Transmembrane helix</keyword>
<feature type="transmembrane region" description="Helical" evidence="1">
    <location>
        <begin position="73"/>
        <end position="95"/>
    </location>
</feature>
<keyword evidence="3" id="KW-1185">Reference proteome</keyword>
<protein>
    <recommendedName>
        <fullName evidence="4">ABC-2 family transporter</fullName>
    </recommendedName>
</protein>
<accession>A0A927BNN5</accession>
<feature type="transmembrane region" description="Helical" evidence="1">
    <location>
        <begin position="242"/>
        <end position="267"/>
    </location>
</feature>
<evidence type="ECO:0000256" key="1">
    <source>
        <dbReference type="SAM" id="Phobius"/>
    </source>
</evidence>
<dbReference type="EMBL" id="JACXIZ010000006">
    <property type="protein sequence ID" value="MBD2843882.1"/>
    <property type="molecule type" value="Genomic_DNA"/>
</dbReference>
<feature type="transmembrane region" description="Helical" evidence="1">
    <location>
        <begin position="210"/>
        <end position="230"/>
    </location>
</feature>
<keyword evidence="1" id="KW-0472">Membrane</keyword>
<dbReference type="RefSeq" id="WP_190914055.1">
    <property type="nucleotide sequence ID" value="NZ_JACXIZ010000006.1"/>
</dbReference>
<dbReference type="Proteomes" id="UP000621560">
    <property type="component" value="Unassembled WGS sequence"/>
</dbReference>
<evidence type="ECO:0000313" key="2">
    <source>
        <dbReference type="EMBL" id="MBD2843882.1"/>
    </source>
</evidence>
<comment type="caution">
    <text evidence="2">The sequence shown here is derived from an EMBL/GenBank/DDBJ whole genome shotgun (WGS) entry which is preliminary data.</text>
</comment>
<gene>
    <name evidence="2" type="ORF">IDH44_01645</name>
</gene>
<reference evidence="2" key="1">
    <citation type="submission" date="2020-09" db="EMBL/GenBank/DDBJ databases">
        <title>A novel bacterium of genus Paenibacillus, isolated from South China Sea.</title>
        <authorList>
            <person name="Huang H."/>
            <person name="Mo K."/>
            <person name="Hu Y."/>
        </authorList>
    </citation>
    <scope>NUCLEOTIDE SEQUENCE</scope>
    <source>
        <strain evidence="2">IB182496</strain>
    </source>
</reference>
<evidence type="ECO:0000313" key="3">
    <source>
        <dbReference type="Proteomes" id="UP000621560"/>
    </source>
</evidence>
<name>A0A927BNN5_9BACL</name>
<feature type="transmembrane region" description="Helical" evidence="1">
    <location>
        <begin position="116"/>
        <end position="136"/>
    </location>
</feature>
<keyword evidence="1" id="KW-0812">Transmembrane</keyword>